<reference evidence="3 4" key="1">
    <citation type="submission" date="2017-06" db="EMBL/GenBank/DDBJ databases">
        <authorList>
            <person name="Kim H.J."/>
            <person name="Triplett B.A."/>
        </authorList>
    </citation>
    <scope>NUCLEOTIDE SEQUENCE [LARGE SCALE GENOMIC DNA]</scope>
    <source>
        <strain evidence="3 4">U15</strain>
    </source>
</reference>
<comment type="similarity">
    <text evidence="1">Belongs to the UPF0065 (bug) family.</text>
</comment>
<protein>
    <submittedName>
        <fullName evidence="3">Tripartite-type tricarboxylate transporter, receptor component TctC</fullName>
    </submittedName>
</protein>
<dbReference type="PANTHER" id="PTHR42928:SF5">
    <property type="entry name" value="BLR1237 PROTEIN"/>
    <property type="match status" value="1"/>
</dbReference>
<keyword evidence="2" id="KW-0732">Signal</keyword>
<dbReference type="AlphaFoldDB" id="A0A239F3T7"/>
<evidence type="ECO:0000313" key="4">
    <source>
        <dbReference type="Proteomes" id="UP000198284"/>
    </source>
</evidence>
<dbReference type="PANTHER" id="PTHR42928">
    <property type="entry name" value="TRICARBOXYLATE-BINDING PROTEIN"/>
    <property type="match status" value="1"/>
</dbReference>
<evidence type="ECO:0000313" key="3">
    <source>
        <dbReference type="EMBL" id="SNS51495.1"/>
    </source>
</evidence>
<dbReference type="SUPFAM" id="SSF53850">
    <property type="entry name" value="Periplasmic binding protein-like II"/>
    <property type="match status" value="1"/>
</dbReference>
<sequence length="325" mass="33590">MKRTFLITAAVAAASFTALGPAHADARYPAKPVTMVVPFPPGGGTDAGARLIAQQLSKRWGQSVIVENKPGAAGNIGAEAVARAAPDGYTLLVGNVGTQSINQSLYKKLSFNPDTAFAPVSLIAELPLVMLVNPNVPAKSPKDMIALAAAKPGEIAYSTSGAGSAMHLAAELFADGAGVKLMHVPYKGGGPAVQDVLGNQVPMTFATVFESSGHIKAGKLRALAVTGDKRSPALPEVPTMAEAAIPGYNSISWIGVLAPAATPPAIVDKISADMRDVLNQPEVKERLLGLGATPAGNTPAQFRAVIEADKRRYGKLIRDKSISLD</sequence>
<feature type="signal peptide" evidence="2">
    <location>
        <begin position="1"/>
        <end position="24"/>
    </location>
</feature>
<dbReference type="CDD" id="cd13578">
    <property type="entry name" value="PBP2_Bug27"/>
    <property type="match status" value="1"/>
</dbReference>
<gene>
    <name evidence="3" type="ORF">SAMN06265795_103163</name>
</gene>
<evidence type="ECO:0000256" key="2">
    <source>
        <dbReference type="SAM" id="SignalP"/>
    </source>
</evidence>
<dbReference type="Gene3D" id="3.40.190.150">
    <property type="entry name" value="Bordetella uptake gene, domain 1"/>
    <property type="match status" value="1"/>
</dbReference>
<keyword evidence="3" id="KW-0675">Receptor</keyword>
<dbReference type="Pfam" id="PF03401">
    <property type="entry name" value="TctC"/>
    <property type="match status" value="1"/>
</dbReference>
<feature type="chain" id="PRO_5012714970" evidence="2">
    <location>
        <begin position="25"/>
        <end position="325"/>
    </location>
</feature>
<dbReference type="Gene3D" id="3.40.190.10">
    <property type="entry name" value="Periplasmic binding protein-like II"/>
    <property type="match status" value="1"/>
</dbReference>
<dbReference type="InterPro" id="IPR042100">
    <property type="entry name" value="Bug_dom1"/>
</dbReference>
<dbReference type="PIRSF" id="PIRSF017082">
    <property type="entry name" value="YflP"/>
    <property type="match status" value="1"/>
</dbReference>
<evidence type="ECO:0000256" key="1">
    <source>
        <dbReference type="ARBA" id="ARBA00006987"/>
    </source>
</evidence>
<dbReference type="RefSeq" id="WP_089398664.1">
    <property type="nucleotide sequence ID" value="NZ_FZOT01000003.1"/>
</dbReference>
<keyword evidence="4" id="KW-1185">Reference proteome</keyword>
<dbReference type="InterPro" id="IPR005064">
    <property type="entry name" value="BUG"/>
</dbReference>
<organism evidence="3 4">
    <name type="scientific">Noviherbaspirillum humi</name>
    <dbReference type="NCBI Taxonomy" id="1688639"/>
    <lineage>
        <taxon>Bacteria</taxon>
        <taxon>Pseudomonadati</taxon>
        <taxon>Pseudomonadota</taxon>
        <taxon>Betaproteobacteria</taxon>
        <taxon>Burkholderiales</taxon>
        <taxon>Oxalobacteraceae</taxon>
        <taxon>Noviherbaspirillum</taxon>
    </lineage>
</organism>
<dbReference type="Proteomes" id="UP000198284">
    <property type="component" value="Unassembled WGS sequence"/>
</dbReference>
<accession>A0A239F3T7</accession>
<dbReference type="EMBL" id="FZOT01000003">
    <property type="protein sequence ID" value="SNS51495.1"/>
    <property type="molecule type" value="Genomic_DNA"/>
</dbReference>
<dbReference type="OrthoDB" id="9125369at2"/>
<proteinExistence type="inferred from homology"/>
<name>A0A239F3T7_9BURK</name>